<sequence length="62" mass="7028">MGPTRLAALVLGGRVGRREGEDQGFRLRMFGVQRLRKRFSRNSWGRGRNLRSSSMKGGHGRN</sequence>
<protein>
    <submittedName>
        <fullName evidence="2">Uncharacterized protein</fullName>
    </submittedName>
</protein>
<organism evidence="2 3">
    <name type="scientific">Eragrostis curvula</name>
    <name type="common">weeping love grass</name>
    <dbReference type="NCBI Taxonomy" id="38414"/>
    <lineage>
        <taxon>Eukaryota</taxon>
        <taxon>Viridiplantae</taxon>
        <taxon>Streptophyta</taxon>
        <taxon>Embryophyta</taxon>
        <taxon>Tracheophyta</taxon>
        <taxon>Spermatophyta</taxon>
        <taxon>Magnoliopsida</taxon>
        <taxon>Liliopsida</taxon>
        <taxon>Poales</taxon>
        <taxon>Poaceae</taxon>
        <taxon>PACMAD clade</taxon>
        <taxon>Chloridoideae</taxon>
        <taxon>Eragrostideae</taxon>
        <taxon>Eragrostidinae</taxon>
        <taxon>Eragrostis</taxon>
    </lineage>
</organism>
<evidence type="ECO:0000313" key="2">
    <source>
        <dbReference type="EMBL" id="TVU46132.1"/>
    </source>
</evidence>
<reference evidence="2 3" key="1">
    <citation type="journal article" date="2019" name="Sci. Rep.">
        <title>A high-quality genome of Eragrostis curvula grass provides insights into Poaceae evolution and supports new strategies to enhance forage quality.</title>
        <authorList>
            <person name="Carballo J."/>
            <person name="Santos B.A.C.M."/>
            <person name="Zappacosta D."/>
            <person name="Garbus I."/>
            <person name="Selva J.P."/>
            <person name="Gallo C.A."/>
            <person name="Diaz A."/>
            <person name="Albertini E."/>
            <person name="Caccamo M."/>
            <person name="Echenique V."/>
        </authorList>
    </citation>
    <scope>NUCLEOTIDE SEQUENCE [LARGE SCALE GENOMIC DNA]</scope>
    <source>
        <strain evidence="3">cv. Victoria</strain>
        <tissue evidence="2">Leaf</tissue>
    </source>
</reference>
<name>A0A5J9WBK2_9POAL</name>
<feature type="region of interest" description="Disordered" evidence="1">
    <location>
        <begin position="41"/>
        <end position="62"/>
    </location>
</feature>
<evidence type="ECO:0000313" key="3">
    <source>
        <dbReference type="Proteomes" id="UP000324897"/>
    </source>
</evidence>
<dbReference type="AlphaFoldDB" id="A0A5J9WBK2"/>
<keyword evidence="3" id="KW-1185">Reference proteome</keyword>
<evidence type="ECO:0000256" key="1">
    <source>
        <dbReference type="SAM" id="MobiDB-lite"/>
    </source>
</evidence>
<gene>
    <name evidence="2" type="ORF">EJB05_05650</name>
</gene>
<accession>A0A5J9WBK2</accession>
<dbReference type="EMBL" id="RWGY01000004">
    <property type="protein sequence ID" value="TVU46132.1"/>
    <property type="molecule type" value="Genomic_DNA"/>
</dbReference>
<proteinExistence type="predicted"/>
<dbReference type="Proteomes" id="UP000324897">
    <property type="component" value="Chromosome 5"/>
</dbReference>
<comment type="caution">
    <text evidence="2">The sequence shown here is derived from an EMBL/GenBank/DDBJ whole genome shotgun (WGS) entry which is preliminary data.</text>
</comment>
<dbReference type="Gramene" id="TVU46132">
    <property type="protein sequence ID" value="TVU46132"/>
    <property type="gene ID" value="EJB05_05650"/>
</dbReference>
<feature type="non-terminal residue" evidence="2">
    <location>
        <position position="1"/>
    </location>
</feature>